<dbReference type="SMART" id="SM00859">
    <property type="entry name" value="Semialdhyde_dh"/>
    <property type="match status" value="1"/>
</dbReference>
<dbReference type="EC" id="1.2.1.38" evidence="5"/>
<evidence type="ECO:0000256" key="3">
    <source>
        <dbReference type="ARBA" id="ARBA00022857"/>
    </source>
</evidence>
<dbReference type="Proteomes" id="UP001589797">
    <property type="component" value="Unassembled WGS sequence"/>
</dbReference>
<feature type="active site" evidence="5 6">
    <location>
        <position position="158"/>
    </location>
</feature>
<reference evidence="8 9" key="1">
    <citation type="submission" date="2024-09" db="EMBL/GenBank/DDBJ databases">
        <authorList>
            <person name="Sun Q."/>
            <person name="Mori K."/>
        </authorList>
    </citation>
    <scope>NUCLEOTIDE SEQUENCE [LARGE SCALE GENOMIC DNA]</scope>
    <source>
        <strain evidence="8 9">CCM 7650</strain>
    </source>
</reference>
<evidence type="ECO:0000313" key="9">
    <source>
        <dbReference type="Proteomes" id="UP001589797"/>
    </source>
</evidence>
<name>A0ABV6FNH7_9BACT</name>
<dbReference type="InterPro" id="IPR023013">
    <property type="entry name" value="AGPR_AS"/>
</dbReference>
<evidence type="ECO:0000256" key="4">
    <source>
        <dbReference type="ARBA" id="ARBA00023002"/>
    </source>
</evidence>
<sequence length="352" mass="39206">MKKKTMSNSIYKVAIVGATGFTGSELARILCQHPHIEIKYITSESHEGKKFSDLHPQFLGILDKTLASSQVIKDDDMDVIFLALPHGISMDFVKTLASHKAKIIDLSGDFRLKSPEVYEAWYQKQHVFPEGFKNAVYGLPELYVDNIKESRLIANPGCYPTASILSLAPLMANGLIESDSVIIDAKSGLTGAGIKASDTTHFSNVNENFKAYGIGTHRHTVEIEEQLTALGQSDAMVQFTPHLLPVDRGILVTAYTKPKGQMDQEKLEKIYRDFYADKPFVRVREKAPGIKDVRGSHYCDVFPYWDRRTQRIISIAAIDNLLKGAASQAVHNMNLMLGLEEKTGLTQIPLRP</sequence>
<dbReference type="CDD" id="cd17895">
    <property type="entry name" value="AGPR_1_N"/>
    <property type="match status" value="1"/>
</dbReference>
<evidence type="ECO:0000259" key="7">
    <source>
        <dbReference type="SMART" id="SM00859"/>
    </source>
</evidence>
<evidence type="ECO:0000256" key="5">
    <source>
        <dbReference type="HAMAP-Rule" id="MF_00150"/>
    </source>
</evidence>
<dbReference type="EMBL" id="JBHLWI010000004">
    <property type="protein sequence ID" value="MFC0261412.1"/>
    <property type="molecule type" value="Genomic_DNA"/>
</dbReference>
<comment type="catalytic activity">
    <reaction evidence="5">
        <text>N-acetyl-L-glutamate 5-semialdehyde + phosphate + NADP(+) = N-acetyl-L-glutamyl 5-phosphate + NADPH + H(+)</text>
        <dbReference type="Rhea" id="RHEA:21588"/>
        <dbReference type="ChEBI" id="CHEBI:15378"/>
        <dbReference type="ChEBI" id="CHEBI:29123"/>
        <dbReference type="ChEBI" id="CHEBI:43474"/>
        <dbReference type="ChEBI" id="CHEBI:57783"/>
        <dbReference type="ChEBI" id="CHEBI:57936"/>
        <dbReference type="ChEBI" id="CHEBI:58349"/>
        <dbReference type="EC" id="1.2.1.38"/>
    </reaction>
</comment>
<dbReference type="Gene3D" id="3.30.360.10">
    <property type="entry name" value="Dihydrodipicolinate Reductase, domain 2"/>
    <property type="match status" value="1"/>
</dbReference>
<comment type="caution">
    <text evidence="8">The sequence shown here is derived from an EMBL/GenBank/DDBJ whole genome shotgun (WGS) entry which is preliminary data.</text>
</comment>
<comment type="similarity">
    <text evidence="5">Belongs to the NAGSA dehydrogenase family. Type 1 subfamily.</text>
</comment>
<accession>A0ABV6FNH7</accession>
<dbReference type="SUPFAM" id="SSF55347">
    <property type="entry name" value="Glyceraldehyde-3-phosphate dehydrogenase-like, C-terminal domain"/>
    <property type="match status" value="1"/>
</dbReference>
<dbReference type="InterPro" id="IPR050085">
    <property type="entry name" value="AGPR"/>
</dbReference>
<keyword evidence="5" id="KW-0963">Cytoplasm</keyword>
<keyword evidence="3 5" id="KW-0521">NADP</keyword>
<dbReference type="CDD" id="cd23934">
    <property type="entry name" value="AGPR_1_C"/>
    <property type="match status" value="1"/>
</dbReference>
<comment type="pathway">
    <text evidence="5">Amino-acid biosynthesis; L-arginine biosynthesis; N(2)-acetyl-L-ornithine from L-glutamate: step 3/4.</text>
</comment>
<dbReference type="InterPro" id="IPR000534">
    <property type="entry name" value="Semialdehyde_DH_NAD-bd"/>
</dbReference>
<keyword evidence="1 5" id="KW-0055">Arginine biosynthesis</keyword>
<dbReference type="PROSITE" id="PS01224">
    <property type="entry name" value="ARGC"/>
    <property type="match status" value="1"/>
</dbReference>
<dbReference type="PANTHER" id="PTHR32338:SF10">
    <property type="entry name" value="N-ACETYL-GAMMA-GLUTAMYL-PHOSPHATE REDUCTASE, CHLOROPLASTIC-RELATED"/>
    <property type="match status" value="1"/>
</dbReference>
<feature type="domain" description="Semialdehyde dehydrogenase NAD-binding" evidence="7">
    <location>
        <begin position="12"/>
        <end position="150"/>
    </location>
</feature>
<dbReference type="InterPro" id="IPR058924">
    <property type="entry name" value="AGPR_dimerisation_dom"/>
</dbReference>
<dbReference type="Gene3D" id="3.40.50.720">
    <property type="entry name" value="NAD(P)-binding Rossmann-like Domain"/>
    <property type="match status" value="1"/>
</dbReference>
<keyword evidence="9" id="KW-1185">Reference proteome</keyword>
<evidence type="ECO:0000256" key="1">
    <source>
        <dbReference type="ARBA" id="ARBA00022571"/>
    </source>
</evidence>
<organism evidence="8 9">
    <name type="scientific">Fontibacter flavus</name>
    <dbReference type="NCBI Taxonomy" id="654838"/>
    <lineage>
        <taxon>Bacteria</taxon>
        <taxon>Pseudomonadati</taxon>
        <taxon>Bacteroidota</taxon>
        <taxon>Cytophagia</taxon>
        <taxon>Cytophagales</taxon>
        <taxon>Cyclobacteriaceae</taxon>
        <taxon>Fontibacter</taxon>
    </lineage>
</organism>
<protein>
    <recommendedName>
        <fullName evidence="5">N-acetyl-gamma-glutamyl-phosphate reductase</fullName>
        <shortName evidence="5">AGPR</shortName>
        <ecNumber evidence="5">1.2.1.38</ecNumber>
    </recommendedName>
    <alternativeName>
        <fullName evidence="5">N-acetyl-glutamate semialdehyde dehydrogenase</fullName>
        <shortName evidence="5">NAGSA dehydrogenase</shortName>
    </alternativeName>
</protein>
<dbReference type="SUPFAM" id="SSF51735">
    <property type="entry name" value="NAD(P)-binding Rossmann-fold domains"/>
    <property type="match status" value="1"/>
</dbReference>
<dbReference type="InterPro" id="IPR000706">
    <property type="entry name" value="AGPR_type-1"/>
</dbReference>
<keyword evidence="2 5" id="KW-0028">Amino-acid biosynthesis</keyword>
<comment type="function">
    <text evidence="5">Catalyzes the NADPH-dependent reduction of N-acetyl-5-glutamyl phosphate to yield N-acetyl-L-glutamate 5-semialdehyde.</text>
</comment>
<dbReference type="PANTHER" id="PTHR32338">
    <property type="entry name" value="N-ACETYL-GAMMA-GLUTAMYL-PHOSPHATE REDUCTASE, CHLOROPLASTIC-RELATED-RELATED"/>
    <property type="match status" value="1"/>
</dbReference>
<dbReference type="Pfam" id="PF22698">
    <property type="entry name" value="Semialdhyde_dhC_1"/>
    <property type="match status" value="1"/>
</dbReference>
<evidence type="ECO:0000256" key="2">
    <source>
        <dbReference type="ARBA" id="ARBA00022605"/>
    </source>
</evidence>
<dbReference type="HAMAP" id="MF_00150">
    <property type="entry name" value="ArgC_type1"/>
    <property type="match status" value="1"/>
</dbReference>
<dbReference type="Pfam" id="PF01118">
    <property type="entry name" value="Semialdhyde_dh"/>
    <property type="match status" value="1"/>
</dbReference>
<dbReference type="NCBIfam" id="TIGR01850">
    <property type="entry name" value="argC"/>
    <property type="match status" value="1"/>
</dbReference>
<comment type="subcellular location">
    <subcellularLocation>
        <location evidence="5">Cytoplasm</location>
    </subcellularLocation>
</comment>
<evidence type="ECO:0000313" key="8">
    <source>
        <dbReference type="EMBL" id="MFC0261412.1"/>
    </source>
</evidence>
<dbReference type="GO" id="GO:0003942">
    <property type="term" value="F:N-acetyl-gamma-glutamyl-phosphate reductase activity"/>
    <property type="evidence" value="ECO:0007669"/>
    <property type="project" value="UniProtKB-EC"/>
</dbReference>
<dbReference type="InterPro" id="IPR036291">
    <property type="entry name" value="NAD(P)-bd_dom_sf"/>
</dbReference>
<gene>
    <name evidence="5 8" type="primary">argC</name>
    <name evidence="8" type="ORF">ACFFIP_01870</name>
</gene>
<evidence type="ECO:0000256" key="6">
    <source>
        <dbReference type="PROSITE-ProRule" id="PRU10010"/>
    </source>
</evidence>
<keyword evidence="4 5" id="KW-0560">Oxidoreductase</keyword>
<proteinExistence type="inferred from homology"/>